<dbReference type="GO" id="GO:0017119">
    <property type="term" value="C:Golgi transport complex"/>
    <property type="evidence" value="ECO:0007669"/>
    <property type="project" value="InterPro"/>
</dbReference>
<evidence type="ECO:0000256" key="1">
    <source>
        <dbReference type="ARBA" id="ARBA00004395"/>
    </source>
</evidence>
<dbReference type="GO" id="GO:0015031">
    <property type="term" value="P:protein transport"/>
    <property type="evidence" value="ECO:0007669"/>
    <property type="project" value="UniProtKB-KW"/>
</dbReference>
<dbReference type="PANTHER" id="PTHR31658:SF0">
    <property type="entry name" value="CONSERVED OLIGOMERIC GOLGI COMPLEX SUBUNIT 1"/>
    <property type="match status" value="1"/>
</dbReference>
<keyword evidence="6" id="KW-0333">Golgi apparatus</keyword>
<feature type="region of interest" description="Disordered" evidence="8">
    <location>
        <begin position="689"/>
        <end position="734"/>
    </location>
</feature>
<comment type="subcellular location">
    <subcellularLocation>
        <location evidence="1">Golgi apparatus membrane</location>
        <topology evidence="1">Peripheral membrane protein</topology>
    </subcellularLocation>
</comment>
<name>A0A179HCH8_PURLI</name>
<dbReference type="PANTHER" id="PTHR31658">
    <property type="entry name" value="CONSERVED OLIGOMERIC GOLGI COMPLEX SUBUNIT 1"/>
    <property type="match status" value="1"/>
</dbReference>
<evidence type="ECO:0000256" key="3">
    <source>
        <dbReference type="ARBA" id="ARBA00020978"/>
    </source>
</evidence>
<evidence type="ECO:0000256" key="8">
    <source>
        <dbReference type="SAM" id="MobiDB-lite"/>
    </source>
</evidence>
<evidence type="ECO:0000256" key="7">
    <source>
        <dbReference type="ARBA" id="ARBA00023136"/>
    </source>
</evidence>
<evidence type="ECO:0000256" key="2">
    <source>
        <dbReference type="ARBA" id="ARBA00006653"/>
    </source>
</evidence>
<organism evidence="9 10">
    <name type="scientific">Purpureocillium lilacinum</name>
    <name type="common">Paecilomyces lilacinus</name>
    <dbReference type="NCBI Taxonomy" id="33203"/>
    <lineage>
        <taxon>Eukaryota</taxon>
        <taxon>Fungi</taxon>
        <taxon>Dikarya</taxon>
        <taxon>Ascomycota</taxon>
        <taxon>Pezizomycotina</taxon>
        <taxon>Sordariomycetes</taxon>
        <taxon>Hypocreomycetidae</taxon>
        <taxon>Hypocreales</taxon>
        <taxon>Ophiocordycipitaceae</taxon>
        <taxon>Purpureocillium</taxon>
    </lineage>
</organism>
<dbReference type="GO" id="GO:0000139">
    <property type="term" value="C:Golgi membrane"/>
    <property type="evidence" value="ECO:0007669"/>
    <property type="project" value="UniProtKB-SubCell"/>
</dbReference>
<gene>
    <name evidence="9" type="ORF">VFPBJ_01281</name>
</gene>
<evidence type="ECO:0000313" key="9">
    <source>
        <dbReference type="EMBL" id="OAQ87241.1"/>
    </source>
</evidence>
<proteinExistence type="inferred from homology"/>
<evidence type="ECO:0000256" key="4">
    <source>
        <dbReference type="ARBA" id="ARBA00022448"/>
    </source>
</evidence>
<reference evidence="9 10" key="1">
    <citation type="submission" date="2016-01" db="EMBL/GenBank/DDBJ databases">
        <title>Biosynthesis of antibiotic leucinostatins and their inhibition on Phytophthora in bio-control Purpureocillium lilacinum.</title>
        <authorList>
            <person name="Wang G."/>
            <person name="Liu Z."/>
            <person name="Lin R."/>
            <person name="Li E."/>
            <person name="Mao Z."/>
            <person name="Ling J."/>
            <person name="Yin W."/>
            <person name="Xie B."/>
        </authorList>
    </citation>
    <scope>NUCLEOTIDE SEQUENCE [LARGE SCALE GENOMIC DNA]</scope>
    <source>
        <strain evidence="9">PLBJ-1</strain>
    </source>
</reference>
<sequence>MATPIPDVATLTSSAQIFSSNKTLPQIRSIHKALHVQIEEKSSRLRTQVGGSYRELLGTADTIVQMHGDNDRVQELLGKMGGRCGRTVVAAKATGLSKFVANERNEDMSRAARLKLLSGCGLLVGRILKGQAGLDEHAKRGDRLLLAAKVWVLIRLLLKGFEEETEDASAGPKLDLGGAIKSRDSLRRRLNNAIKKVLENASDDAEREDILKALCAHCLVASSGASDALRYFLSVRAEAMALAFDVEEDERAATTEDVVHSLRLYTKTLLDVQALVPAKLSPVLASLKSRPLLADPALKRLEGLRLDLYQRWCSEEIQYFTPFVRHDDLDGQLARERLTSWATKGGQVLLDGLKKTLEYMADFKSIMELRTEVLRLWIRDGGRARGFDPSEMQDDLRDAINSRMLAVLENKVTKLRLVGSEVRATLEGWREGITDKQQGLWDESGYDEALATGAASFVQEVTSRLYGRNDAVSKAAHSYSSWYHVIDDVEGVVELLRKQRWDNDYDEIEDEETIEARQQALSKDDPRQLQEKLDATLDKSFQELQEQLGNLWKEKADSTANGDIAMYLVRVLRDIRSQLPDRPSIKSFGLSMVPELHGKIVTSVSAQALDEFTVTFLSSRRVPGRGLWEGEPALPIQPSPGLFQFLQELSLSMTDAGVDLWTAVAVVTMKKHLCGKLCESWREELATLAKESSDQLEPKKDDAQDEKTEEKGSEEDLGQTEPQDKDQGTAPSGERIRDVSTQWLFDIAFLSCSVGTISGKPSEDLKKVEDEIYELSGVADESSRQRVTKAAHDYWHRTSLLFGLLA</sequence>
<dbReference type="AlphaFoldDB" id="A0A179HCH8"/>
<keyword evidence="7" id="KW-0472">Membrane</keyword>
<keyword evidence="4" id="KW-0813">Transport</keyword>
<dbReference type="Pfam" id="PF08700">
    <property type="entry name" value="VPS51_Exo84_N"/>
    <property type="match status" value="1"/>
</dbReference>
<dbReference type="Proteomes" id="UP000078240">
    <property type="component" value="Unassembled WGS sequence"/>
</dbReference>
<comment type="similarity">
    <text evidence="2">Belongs to the COG1 family.</text>
</comment>
<dbReference type="EMBL" id="LSBH01000001">
    <property type="protein sequence ID" value="OAQ87241.1"/>
    <property type="molecule type" value="Genomic_DNA"/>
</dbReference>
<dbReference type="InterPro" id="IPR033370">
    <property type="entry name" value="COG1"/>
</dbReference>
<dbReference type="GO" id="GO:0006891">
    <property type="term" value="P:intra-Golgi vesicle-mediated transport"/>
    <property type="evidence" value="ECO:0007669"/>
    <property type="project" value="InterPro"/>
</dbReference>
<evidence type="ECO:0000313" key="10">
    <source>
        <dbReference type="Proteomes" id="UP000078240"/>
    </source>
</evidence>
<evidence type="ECO:0000256" key="6">
    <source>
        <dbReference type="ARBA" id="ARBA00023034"/>
    </source>
</evidence>
<protein>
    <recommendedName>
        <fullName evidence="3">Conserved oligomeric Golgi complex subunit 1</fullName>
    </recommendedName>
</protein>
<comment type="caution">
    <text evidence="9">The sequence shown here is derived from an EMBL/GenBank/DDBJ whole genome shotgun (WGS) entry which is preliminary data.</text>
</comment>
<accession>A0A179HCH8</accession>
<keyword evidence="5" id="KW-0653">Protein transport</keyword>
<evidence type="ECO:0000256" key="5">
    <source>
        <dbReference type="ARBA" id="ARBA00022927"/>
    </source>
</evidence>
<feature type="compositionally biased region" description="Basic and acidic residues" evidence="8">
    <location>
        <begin position="689"/>
        <end position="711"/>
    </location>
</feature>